<comment type="caution">
    <text evidence="24">The sequence shown here is derived from an EMBL/GenBank/DDBJ whole genome shotgun (WGS) entry which is preliminary data.</text>
</comment>
<dbReference type="EC" id="3.6.4.12" evidence="19"/>
<keyword evidence="11 19" id="KW-0067">ATP-binding</keyword>
<dbReference type="EC" id="3.1.-.-" evidence="19"/>
<evidence type="ECO:0000313" key="25">
    <source>
        <dbReference type="Proteomes" id="UP001445335"/>
    </source>
</evidence>
<dbReference type="SUPFAM" id="SSF52540">
    <property type="entry name" value="P-loop containing nucleoside triphosphate hydrolases"/>
    <property type="match status" value="1"/>
</dbReference>
<dbReference type="Proteomes" id="UP001445335">
    <property type="component" value="Unassembled WGS sequence"/>
</dbReference>
<dbReference type="InterPro" id="IPR041677">
    <property type="entry name" value="DNA2/NAM7_AAA_11"/>
</dbReference>
<evidence type="ECO:0000256" key="9">
    <source>
        <dbReference type="ARBA" id="ARBA00022801"/>
    </source>
</evidence>
<dbReference type="InterPro" id="IPR041679">
    <property type="entry name" value="DNA2/NAM7-like_C"/>
</dbReference>
<evidence type="ECO:0000256" key="17">
    <source>
        <dbReference type="ARBA" id="ARBA00023268"/>
    </source>
</evidence>
<evidence type="ECO:0000256" key="3">
    <source>
        <dbReference type="ARBA" id="ARBA00022485"/>
    </source>
</evidence>
<keyword evidence="7 19" id="KW-0547">Nucleotide-binding</keyword>
<name>A0AAW1SL34_9CHLO</name>
<evidence type="ECO:0000256" key="11">
    <source>
        <dbReference type="ARBA" id="ARBA00022840"/>
    </source>
</evidence>
<keyword evidence="6 19" id="KW-0479">Metal-binding</keyword>
<dbReference type="GO" id="GO:0005634">
    <property type="term" value="C:nucleus"/>
    <property type="evidence" value="ECO:0007669"/>
    <property type="project" value="UniProtKB-SubCell"/>
</dbReference>
<accession>A0AAW1SL34</accession>
<dbReference type="InterPro" id="IPR045055">
    <property type="entry name" value="DNA2/NAM7-like"/>
</dbReference>
<organism evidence="24 25">
    <name type="scientific">Elliptochloris bilobata</name>
    <dbReference type="NCBI Taxonomy" id="381761"/>
    <lineage>
        <taxon>Eukaryota</taxon>
        <taxon>Viridiplantae</taxon>
        <taxon>Chlorophyta</taxon>
        <taxon>core chlorophytes</taxon>
        <taxon>Trebouxiophyceae</taxon>
        <taxon>Trebouxiophyceae incertae sedis</taxon>
        <taxon>Elliptochloris clade</taxon>
        <taxon>Elliptochloris</taxon>
    </lineage>
</organism>
<dbReference type="GO" id="GO:0017108">
    <property type="term" value="F:5'-flap endonuclease activity"/>
    <property type="evidence" value="ECO:0007669"/>
    <property type="project" value="UniProtKB-UniRule"/>
</dbReference>
<feature type="region of interest" description="Disordered" evidence="20">
    <location>
        <begin position="85"/>
        <end position="106"/>
    </location>
</feature>
<evidence type="ECO:0000256" key="7">
    <source>
        <dbReference type="ARBA" id="ARBA00022741"/>
    </source>
</evidence>
<keyword evidence="12 19" id="KW-0408">Iron</keyword>
<keyword evidence="4 19" id="KW-0235">DNA replication</keyword>
<dbReference type="Pfam" id="PF13086">
    <property type="entry name" value="AAA_11"/>
    <property type="match status" value="2"/>
</dbReference>
<keyword evidence="17 19" id="KW-0511">Multifunctional enzyme</keyword>
<dbReference type="GO" id="GO:0046872">
    <property type="term" value="F:metal ion binding"/>
    <property type="evidence" value="ECO:0007669"/>
    <property type="project" value="UniProtKB-UniRule"/>
</dbReference>
<keyword evidence="8 19" id="KW-0227">DNA damage</keyword>
<evidence type="ECO:0000256" key="16">
    <source>
        <dbReference type="ARBA" id="ARBA00023242"/>
    </source>
</evidence>
<proteinExistence type="inferred from homology"/>
<evidence type="ECO:0000256" key="19">
    <source>
        <dbReference type="RuleBase" id="RU367041"/>
    </source>
</evidence>
<evidence type="ECO:0000256" key="18">
    <source>
        <dbReference type="ARBA" id="ARBA00047995"/>
    </source>
</evidence>
<dbReference type="InterPro" id="IPR011604">
    <property type="entry name" value="PDDEXK-like_dom_sf"/>
</dbReference>
<dbReference type="EMBL" id="JALJOU010000001">
    <property type="protein sequence ID" value="KAK9846251.1"/>
    <property type="molecule type" value="Genomic_DNA"/>
</dbReference>
<feature type="domain" description="DNA2/NAM7 helicase-like C-terminal" evidence="23">
    <location>
        <begin position="778"/>
        <end position="981"/>
    </location>
</feature>
<evidence type="ECO:0000256" key="20">
    <source>
        <dbReference type="SAM" id="MobiDB-lite"/>
    </source>
</evidence>
<keyword evidence="5 19" id="KW-0540">Nuclease</keyword>
<keyword evidence="13 19" id="KW-0411">Iron-sulfur</keyword>
<dbReference type="Pfam" id="PF08696">
    <property type="entry name" value="Dna2"/>
    <property type="match status" value="1"/>
</dbReference>
<dbReference type="InterPro" id="IPR027417">
    <property type="entry name" value="P-loop_NTPase"/>
</dbReference>
<dbReference type="GO" id="GO:0017116">
    <property type="term" value="F:single-stranded DNA helicase activity"/>
    <property type="evidence" value="ECO:0007669"/>
    <property type="project" value="UniProtKB-UniRule"/>
</dbReference>
<keyword evidence="19" id="KW-0158">Chromosome</keyword>
<evidence type="ECO:0000256" key="8">
    <source>
        <dbReference type="ARBA" id="ARBA00022763"/>
    </source>
</evidence>
<dbReference type="PANTHER" id="PTHR10887">
    <property type="entry name" value="DNA2/NAM7 HELICASE FAMILY"/>
    <property type="match status" value="1"/>
</dbReference>
<dbReference type="InterPro" id="IPR026851">
    <property type="entry name" value="Dna2/JHS1_DEXXQ-box"/>
</dbReference>
<feature type="domain" description="DNA2/NAM7 helicase helicase" evidence="22">
    <location>
        <begin position="597"/>
        <end position="682"/>
    </location>
</feature>
<dbReference type="GO" id="GO:0033567">
    <property type="term" value="P:DNA replication, Okazaki fragment processing"/>
    <property type="evidence" value="ECO:0007669"/>
    <property type="project" value="UniProtKB-UniRule"/>
</dbReference>
<dbReference type="InterPro" id="IPR047187">
    <property type="entry name" value="SF1_C_Upf1"/>
</dbReference>
<comment type="similarity">
    <text evidence="2 19">Belongs to the DNA2/NAM7 helicase family.</text>
</comment>
<dbReference type="Pfam" id="PF13087">
    <property type="entry name" value="AAA_12"/>
    <property type="match status" value="1"/>
</dbReference>
<dbReference type="GO" id="GO:0005524">
    <property type="term" value="F:ATP binding"/>
    <property type="evidence" value="ECO:0007669"/>
    <property type="project" value="UniProtKB-UniRule"/>
</dbReference>
<feature type="domain" description="DNA2/NAM7 helicase helicase" evidence="22">
    <location>
        <begin position="700"/>
        <end position="767"/>
    </location>
</feature>
<evidence type="ECO:0000259" key="23">
    <source>
        <dbReference type="Pfam" id="PF13087"/>
    </source>
</evidence>
<evidence type="ECO:0000256" key="10">
    <source>
        <dbReference type="ARBA" id="ARBA00022806"/>
    </source>
</evidence>
<dbReference type="GO" id="GO:0005737">
    <property type="term" value="C:cytoplasm"/>
    <property type="evidence" value="ECO:0007669"/>
    <property type="project" value="TreeGrafter"/>
</dbReference>
<evidence type="ECO:0000256" key="14">
    <source>
        <dbReference type="ARBA" id="ARBA00023125"/>
    </source>
</evidence>
<evidence type="ECO:0000259" key="21">
    <source>
        <dbReference type="Pfam" id="PF08696"/>
    </source>
</evidence>
<comment type="subcellular location">
    <subcellularLocation>
        <location evidence="19">Nucleus</location>
    </subcellularLocation>
    <subcellularLocation>
        <location evidence="19">Chromosome</location>
    </subcellularLocation>
</comment>
<evidence type="ECO:0000313" key="24">
    <source>
        <dbReference type="EMBL" id="KAK9846251.1"/>
    </source>
</evidence>
<keyword evidence="10 19" id="KW-0347">Helicase</keyword>
<evidence type="ECO:0000256" key="5">
    <source>
        <dbReference type="ARBA" id="ARBA00022722"/>
    </source>
</evidence>
<comment type="catalytic activity">
    <reaction evidence="18 19">
        <text>ATP + H2O = ADP + phosphate + H(+)</text>
        <dbReference type="Rhea" id="RHEA:13065"/>
        <dbReference type="ChEBI" id="CHEBI:15377"/>
        <dbReference type="ChEBI" id="CHEBI:15378"/>
        <dbReference type="ChEBI" id="CHEBI:30616"/>
        <dbReference type="ChEBI" id="CHEBI:43474"/>
        <dbReference type="ChEBI" id="CHEBI:456216"/>
        <dbReference type="EC" id="3.6.4.12"/>
    </reaction>
</comment>
<dbReference type="GO" id="GO:0003677">
    <property type="term" value="F:DNA binding"/>
    <property type="evidence" value="ECO:0007669"/>
    <property type="project" value="UniProtKB-UniRule"/>
</dbReference>
<dbReference type="InterPro" id="IPR014808">
    <property type="entry name" value="DNA_replication_fac_Dna2_N"/>
</dbReference>
<keyword evidence="15 19" id="KW-0234">DNA repair</keyword>
<comment type="function">
    <text evidence="19">Key enzyme involved in DNA replication and DNA repair. Involved in Okazaki fragments processing by cleaving long flaps that escape FEN1: flaps that are longer than 27 nucleotides are coated by replication protein A complex (RPA), leading to recruit DNA2 which cleaves the flap until it is too short to bind RPA and becomes a substrate for FEN1. Also involved in 5'-end resection of DNA during double-strand break (DSB) repair by mediating the cleavage of 5'-ssDNA.</text>
</comment>
<dbReference type="CDD" id="cd18041">
    <property type="entry name" value="DEXXQc_DNA2"/>
    <property type="match status" value="1"/>
</dbReference>
<dbReference type="GO" id="GO:0005694">
    <property type="term" value="C:chromosome"/>
    <property type="evidence" value="ECO:0007669"/>
    <property type="project" value="UniProtKB-SubCell"/>
</dbReference>
<keyword evidence="3 19" id="KW-0004">4Fe-4S</keyword>
<dbReference type="GO" id="GO:0071932">
    <property type="term" value="P:replication fork reversal"/>
    <property type="evidence" value="ECO:0007669"/>
    <property type="project" value="TreeGrafter"/>
</dbReference>
<comment type="cofactor">
    <cofactor evidence="1">
        <name>[4Fe-4S] cluster</name>
        <dbReference type="ChEBI" id="CHEBI:49883"/>
    </cofactor>
</comment>
<evidence type="ECO:0000256" key="2">
    <source>
        <dbReference type="ARBA" id="ARBA00007913"/>
    </source>
</evidence>
<dbReference type="Gene3D" id="3.40.50.300">
    <property type="entry name" value="P-loop containing nucleotide triphosphate hydrolases"/>
    <property type="match status" value="3"/>
</dbReference>
<dbReference type="GO" id="GO:0006281">
    <property type="term" value="P:DNA repair"/>
    <property type="evidence" value="ECO:0007669"/>
    <property type="project" value="UniProtKB-KW"/>
</dbReference>
<keyword evidence="14 19" id="KW-0238">DNA-binding</keyword>
<keyword evidence="16 19" id="KW-0539">Nucleus</keyword>
<evidence type="ECO:0000256" key="15">
    <source>
        <dbReference type="ARBA" id="ARBA00023204"/>
    </source>
</evidence>
<evidence type="ECO:0000256" key="13">
    <source>
        <dbReference type="ARBA" id="ARBA00023014"/>
    </source>
</evidence>
<evidence type="ECO:0000256" key="4">
    <source>
        <dbReference type="ARBA" id="ARBA00022705"/>
    </source>
</evidence>
<sequence length="995" mass="105890">MPFALKKKTHKSAVTKKCAVPRAGQSILAFFDKRPPAQALVPADIAALPSAYAHVLQGAQADEGEAPVVPTAGESALDATQPLCTAPAQDSSAGPQAPQPEVSSAAKAGSTRKCVVARKRHALLALLDQVELVVEAAGGDKHAVCDCSTGALVLLPDVLLSGTRVSSSFKCVRQAVLEERYGGDSSAKAVQGTLLHELFQAALLDEHSTADSLEAHARSIALRHTDKLLDVGLDEQQALAVMQNGMAGLLAWLHTFRRATPAEDASVRVDGACLSRGLAPLEFKTGKAHQSHRAQVTLYLLLLEERYGAPMSRGLLWYLSQPRPEVVRRVPEEVSALLMQRNQLASALAHGTRLPPLLRDPRACGGCFQLSTCTLAHKALEAGTAGTAGMGAAFEEHTGHMAPSHVAFLRHWLQLIDMEEGGLIARRAEIWALSGAEREALGRCIAGLALQSSPDAAICEPGCHLYTFARALEGSASQAVSLEDMGFAEGDMVVLSVEGCHAALARGHMHSIFADAVTVALGKALRPNLLSDVPPGTGPCWRIDRDEVSSISVRLRRSLMGLFARGDAQARKLRRLVVDLQAPATVGAQQHGVDAPELNPEQLRAVDRVLAMNDYTLILGMPGAGKTSTLVAAIRALVAARRSVLLSAYTNSAVDNVLLKLVEAGVAFVRLGRPGAVHPALQGYLPGGVHNPGASVAACRQLALTARVVACTCLGAEHAMLRGRTFDVCLVDEAGQLTLPAVLGPLLRARSFCLVGDHYQLPPLVQSDAAARQGLACPLFRRLGEAHPQAITTLRTQYRMAGSIMNLANHLVYNGQLRCASADVARAVLPLQLSGTQLAAMAPWLQRVLSPEHGVFFLDTCGPGAHERLAGETLCNPAEADLVIQVMDALQLGGVPMSTIGIMSPYRSQITLLQRLAKQRGWSNLEILTVDRFQGRDKAAILLTLVRSNKSGSAGRLLVDWRRINVAMTRAKHKLVFVGSSDTLAEIPLFGELDL</sequence>
<gene>
    <name evidence="24" type="ORF">WJX81_000082</name>
</gene>
<protein>
    <recommendedName>
        <fullName evidence="19">DNA replication ATP-dependent helicase/nuclease</fullName>
        <ecNumber evidence="19">3.1.-.-</ecNumber>
        <ecNumber evidence="19">3.6.4.12</ecNumber>
    </recommendedName>
</protein>
<dbReference type="PANTHER" id="PTHR10887:SF433">
    <property type="entry name" value="DNA REPLICATION ATP-DEPENDENT HELICASE_NUCLEASE DNA2"/>
    <property type="match status" value="1"/>
</dbReference>
<evidence type="ECO:0000259" key="22">
    <source>
        <dbReference type="Pfam" id="PF13086"/>
    </source>
</evidence>
<feature type="domain" description="DNA replication factor Dna2 N-terminal" evidence="21">
    <location>
        <begin position="139"/>
        <end position="267"/>
    </location>
</feature>
<dbReference type="AlphaFoldDB" id="A0AAW1SL34"/>
<dbReference type="Gene3D" id="3.90.320.10">
    <property type="match status" value="1"/>
</dbReference>
<reference evidence="24 25" key="1">
    <citation type="journal article" date="2024" name="Nat. Commun.">
        <title>Phylogenomics reveals the evolutionary origins of lichenization in chlorophyte algae.</title>
        <authorList>
            <person name="Puginier C."/>
            <person name="Libourel C."/>
            <person name="Otte J."/>
            <person name="Skaloud P."/>
            <person name="Haon M."/>
            <person name="Grisel S."/>
            <person name="Petersen M."/>
            <person name="Berrin J.G."/>
            <person name="Delaux P.M."/>
            <person name="Dal Grande F."/>
            <person name="Keller J."/>
        </authorList>
    </citation>
    <scope>NUCLEOTIDE SEQUENCE [LARGE SCALE GENOMIC DNA]</scope>
    <source>
        <strain evidence="24 25">SAG 245.80</strain>
    </source>
</reference>
<keyword evidence="25" id="KW-1185">Reference proteome</keyword>
<keyword evidence="9 19" id="KW-0378">Hydrolase</keyword>
<evidence type="ECO:0000256" key="6">
    <source>
        <dbReference type="ARBA" id="ARBA00022723"/>
    </source>
</evidence>
<evidence type="ECO:0000256" key="1">
    <source>
        <dbReference type="ARBA" id="ARBA00001966"/>
    </source>
</evidence>
<dbReference type="GO" id="GO:0051539">
    <property type="term" value="F:4 iron, 4 sulfur cluster binding"/>
    <property type="evidence" value="ECO:0007669"/>
    <property type="project" value="UniProtKB-UniRule"/>
</dbReference>
<dbReference type="CDD" id="cd18808">
    <property type="entry name" value="SF1_C_Upf1"/>
    <property type="match status" value="1"/>
</dbReference>
<evidence type="ECO:0000256" key="12">
    <source>
        <dbReference type="ARBA" id="ARBA00023004"/>
    </source>
</evidence>